<proteinExistence type="predicted"/>
<gene>
    <name evidence="2" type="ORF">SAMN05421659_10750</name>
</gene>
<keyword evidence="1" id="KW-1133">Transmembrane helix</keyword>
<keyword evidence="3" id="KW-1185">Reference proteome</keyword>
<keyword evidence="1" id="KW-0812">Transmembrane</keyword>
<dbReference type="RefSeq" id="WP_092453592.1">
    <property type="nucleotide sequence ID" value="NZ_FOJI01000007.1"/>
</dbReference>
<dbReference type="OrthoDB" id="5195477at2"/>
<evidence type="ECO:0000313" key="2">
    <source>
        <dbReference type="EMBL" id="SEW22752.1"/>
    </source>
</evidence>
<dbReference type="AlphaFoldDB" id="A0A1I0Q753"/>
<protein>
    <recommendedName>
        <fullName evidence="4">HXXEE domain-containing protein</fullName>
    </recommendedName>
</protein>
<dbReference type="InterPro" id="IPR025671">
    <property type="entry name" value="HXXEE"/>
</dbReference>
<dbReference type="Proteomes" id="UP000199701">
    <property type="component" value="Unassembled WGS sequence"/>
</dbReference>
<evidence type="ECO:0000313" key="3">
    <source>
        <dbReference type="Proteomes" id="UP000199701"/>
    </source>
</evidence>
<keyword evidence="1" id="KW-0472">Membrane</keyword>
<feature type="transmembrane region" description="Helical" evidence="1">
    <location>
        <begin position="111"/>
        <end position="134"/>
    </location>
</feature>
<feature type="transmembrane region" description="Helical" evidence="1">
    <location>
        <begin position="6"/>
        <end position="27"/>
    </location>
</feature>
<organism evidence="2 3">
    <name type="scientific">[Clostridium] fimetarium</name>
    <dbReference type="NCBI Taxonomy" id="99656"/>
    <lineage>
        <taxon>Bacteria</taxon>
        <taxon>Bacillati</taxon>
        <taxon>Bacillota</taxon>
        <taxon>Clostridia</taxon>
        <taxon>Lachnospirales</taxon>
        <taxon>Lachnospiraceae</taxon>
    </lineage>
</organism>
<dbReference type="EMBL" id="FOJI01000007">
    <property type="protein sequence ID" value="SEW22752.1"/>
    <property type="molecule type" value="Genomic_DNA"/>
</dbReference>
<accession>A0A1I0Q753</accession>
<dbReference type="Pfam" id="PF13787">
    <property type="entry name" value="HXXEE"/>
    <property type="match status" value="1"/>
</dbReference>
<evidence type="ECO:0008006" key="4">
    <source>
        <dbReference type="Google" id="ProtNLM"/>
    </source>
</evidence>
<reference evidence="2 3" key="1">
    <citation type="submission" date="2016-10" db="EMBL/GenBank/DDBJ databases">
        <authorList>
            <person name="de Groot N.N."/>
        </authorList>
    </citation>
    <scope>NUCLEOTIDE SEQUENCE [LARGE SCALE GENOMIC DNA]</scope>
    <source>
        <strain evidence="2 3">DSM 9179</strain>
    </source>
</reference>
<evidence type="ECO:0000256" key="1">
    <source>
        <dbReference type="SAM" id="Phobius"/>
    </source>
</evidence>
<feature type="transmembrane region" description="Helical" evidence="1">
    <location>
        <begin position="140"/>
        <end position="165"/>
    </location>
</feature>
<feature type="transmembrane region" description="Helical" evidence="1">
    <location>
        <begin position="48"/>
        <end position="77"/>
    </location>
</feature>
<name>A0A1I0Q753_9FIRM</name>
<sequence>MEKYIWIFPILFIFHDLEEIIGFGIWGKKNIPIMEKKIPKLVPMYKKLFMLYSTEGMALAVFEILVLCIVICLLATYLGLYQIWIGAFIAFILHLFMHIVQAIIWHGYIPAVITSIIAAPISVIIALDCIKILNYSAYTIILWTIVGLVIIFANVKFAHFLMHWFTRKMSVWM</sequence>
<dbReference type="STRING" id="99656.SAMN05421659_10750"/>
<feature type="transmembrane region" description="Helical" evidence="1">
    <location>
        <begin position="83"/>
        <end position="104"/>
    </location>
</feature>